<reference evidence="2 3" key="1">
    <citation type="journal article" date="2017" name="Gigascience">
        <title>Genome sequence of the small brown planthopper, Laodelphax striatellus.</title>
        <authorList>
            <person name="Zhu J."/>
            <person name="Jiang F."/>
            <person name="Wang X."/>
            <person name="Yang P."/>
            <person name="Bao Y."/>
            <person name="Zhao W."/>
            <person name="Wang W."/>
            <person name="Lu H."/>
            <person name="Wang Q."/>
            <person name="Cui N."/>
            <person name="Li J."/>
            <person name="Chen X."/>
            <person name="Luo L."/>
            <person name="Yu J."/>
            <person name="Kang L."/>
            <person name="Cui F."/>
        </authorList>
    </citation>
    <scope>NUCLEOTIDE SEQUENCE [LARGE SCALE GENOMIC DNA]</scope>
    <source>
        <strain evidence="2">Lst14</strain>
    </source>
</reference>
<evidence type="ECO:0000256" key="1">
    <source>
        <dbReference type="SAM" id="MobiDB-lite"/>
    </source>
</evidence>
<name>A0A482XT84_LAOST</name>
<dbReference type="Proteomes" id="UP000291343">
    <property type="component" value="Unassembled WGS sequence"/>
</dbReference>
<dbReference type="EMBL" id="QKKF02001097">
    <property type="protein sequence ID" value="RZF48709.1"/>
    <property type="molecule type" value="Genomic_DNA"/>
</dbReference>
<protein>
    <submittedName>
        <fullName evidence="2">Uncharacterized protein</fullName>
    </submittedName>
</protein>
<proteinExistence type="predicted"/>
<gene>
    <name evidence="2" type="ORF">LSTR_LSTR011339</name>
</gene>
<dbReference type="AlphaFoldDB" id="A0A482XT84"/>
<accession>A0A482XT84</accession>
<keyword evidence="3" id="KW-1185">Reference proteome</keyword>
<feature type="region of interest" description="Disordered" evidence="1">
    <location>
        <begin position="81"/>
        <end position="111"/>
    </location>
</feature>
<evidence type="ECO:0000313" key="2">
    <source>
        <dbReference type="EMBL" id="RZF48709.1"/>
    </source>
</evidence>
<evidence type="ECO:0000313" key="3">
    <source>
        <dbReference type="Proteomes" id="UP000291343"/>
    </source>
</evidence>
<organism evidence="2 3">
    <name type="scientific">Laodelphax striatellus</name>
    <name type="common">Small brown planthopper</name>
    <name type="synonym">Delphax striatella</name>
    <dbReference type="NCBI Taxonomy" id="195883"/>
    <lineage>
        <taxon>Eukaryota</taxon>
        <taxon>Metazoa</taxon>
        <taxon>Ecdysozoa</taxon>
        <taxon>Arthropoda</taxon>
        <taxon>Hexapoda</taxon>
        <taxon>Insecta</taxon>
        <taxon>Pterygota</taxon>
        <taxon>Neoptera</taxon>
        <taxon>Paraneoptera</taxon>
        <taxon>Hemiptera</taxon>
        <taxon>Auchenorrhyncha</taxon>
        <taxon>Fulgoroidea</taxon>
        <taxon>Delphacidae</taxon>
        <taxon>Criomorphinae</taxon>
        <taxon>Laodelphax</taxon>
    </lineage>
</organism>
<comment type="caution">
    <text evidence="2">The sequence shown here is derived from an EMBL/GenBank/DDBJ whole genome shotgun (WGS) entry which is preliminary data.</text>
</comment>
<dbReference type="InParanoid" id="A0A482XT84"/>
<sequence length="141" mass="16533">MNGKSSGSVSVKTNKDNNSIICQEDTTQERFKLTFYPDGANLLDKERMQKIWNHIESESRCQEIMFGEKRNEVKLKCSKNDEKMGNERSDSINEKRRGIEKEMDNKEETLETTRTRAAIELLDHFNELHMIEDCIRILTML</sequence>
<dbReference type="OrthoDB" id="10563137at2759"/>